<dbReference type="AlphaFoldDB" id="A0A128EG73"/>
<dbReference type="OrthoDB" id="5355338at2"/>
<keyword evidence="1" id="KW-0472">Membrane</keyword>
<keyword evidence="1" id="KW-0812">Transmembrane</keyword>
<feature type="chain" id="PRO_5007281507" description="Co/Ni ABC transporter CbiKLMQO, membrane protein CbiL" evidence="2">
    <location>
        <begin position="19"/>
        <end position="157"/>
    </location>
</feature>
<evidence type="ECO:0000256" key="1">
    <source>
        <dbReference type="SAM" id="Phobius"/>
    </source>
</evidence>
<feature type="signal peptide" evidence="2">
    <location>
        <begin position="1"/>
        <end position="18"/>
    </location>
</feature>
<organism evidence="3 4">
    <name type="scientific">Campylobacter geochelonis</name>
    <dbReference type="NCBI Taxonomy" id="1780362"/>
    <lineage>
        <taxon>Bacteria</taxon>
        <taxon>Pseudomonadati</taxon>
        <taxon>Campylobacterota</taxon>
        <taxon>Epsilonproteobacteria</taxon>
        <taxon>Campylobacterales</taxon>
        <taxon>Campylobacteraceae</taxon>
        <taxon>Campylobacter</taxon>
    </lineage>
</organism>
<gene>
    <name evidence="3" type="ORF">ERS672216_00773</name>
</gene>
<accession>A0A128EG73</accession>
<keyword evidence="2" id="KW-0732">Signal</keyword>
<evidence type="ECO:0000256" key="2">
    <source>
        <dbReference type="SAM" id="SignalP"/>
    </source>
</evidence>
<name>A0A128EG73_9BACT</name>
<dbReference type="RefSeq" id="WP_075493361.1">
    <property type="nucleotide sequence ID" value="NZ_CP053844.1"/>
</dbReference>
<dbReference type="EMBL" id="FIZP01000002">
    <property type="protein sequence ID" value="CZE47213.1"/>
    <property type="molecule type" value="Genomic_DNA"/>
</dbReference>
<evidence type="ECO:0008006" key="5">
    <source>
        <dbReference type="Google" id="ProtNLM"/>
    </source>
</evidence>
<protein>
    <recommendedName>
        <fullName evidence="5">Co/Ni ABC transporter CbiKLMQO, membrane protein CbiL</fullName>
    </recommendedName>
</protein>
<sequence length="157" mass="17741">MKKLLLVLLLTNLAFAHALKVFTKQDGEFVNLSAYFSASSPCKECEVKVSKNGVVFESTKTDENGDARLKIMQKEFEILVIGGLGHEKIINFKALGASSNTTNQSKQTKTFNNEQNQSQKVMHIKFSEDKNYYFKLVSSVLAIFIAFGLLYFLKRKK</sequence>
<dbReference type="Proteomes" id="UP000069632">
    <property type="component" value="Unassembled WGS sequence"/>
</dbReference>
<reference evidence="3 4" key="1">
    <citation type="submission" date="2016-02" db="EMBL/GenBank/DDBJ databases">
        <authorList>
            <consortium name="Pathogen Informatics"/>
        </authorList>
    </citation>
    <scope>NUCLEOTIDE SEQUENCE [LARGE SCALE GENOMIC DNA]</scope>
    <source>
        <strain evidence="3 4">RC20</strain>
    </source>
</reference>
<keyword evidence="4" id="KW-1185">Reference proteome</keyword>
<feature type="transmembrane region" description="Helical" evidence="1">
    <location>
        <begin position="132"/>
        <end position="153"/>
    </location>
</feature>
<keyword evidence="1" id="KW-1133">Transmembrane helix</keyword>
<proteinExistence type="predicted"/>
<evidence type="ECO:0000313" key="4">
    <source>
        <dbReference type="Proteomes" id="UP000069632"/>
    </source>
</evidence>
<evidence type="ECO:0000313" key="3">
    <source>
        <dbReference type="EMBL" id="CZE47213.1"/>
    </source>
</evidence>